<evidence type="ECO:0000313" key="1">
    <source>
        <dbReference type="EMBL" id="QRC92567.1"/>
    </source>
</evidence>
<gene>
    <name evidence="1" type="ORF">JI435_402720</name>
</gene>
<organism evidence="1 2">
    <name type="scientific">Phaeosphaeria nodorum (strain SN15 / ATCC MYA-4574 / FGSC 10173)</name>
    <name type="common">Glume blotch fungus</name>
    <name type="synonym">Parastagonospora nodorum</name>
    <dbReference type="NCBI Taxonomy" id="321614"/>
    <lineage>
        <taxon>Eukaryota</taxon>
        <taxon>Fungi</taxon>
        <taxon>Dikarya</taxon>
        <taxon>Ascomycota</taxon>
        <taxon>Pezizomycotina</taxon>
        <taxon>Dothideomycetes</taxon>
        <taxon>Pleosporomycetidae</taxon>
        <taxon>Pleosporales</taxon>
        <taxon>Pleosporineae</taxon>
        <taxon>Phaeosphaeriaceae</taxon>
        <taxon>Parastagonospora</taxon>
    </lineage>
</organism>
<dbReference type="EMBL" id="CP069024">
    <property type="protein sequence ID" value="QRC92567.1"/>
    <property type="molecule type" value="Genomic_DNA"/>
</dbReference>
<accession>A0A7U2ETK6</accession>
<dbReference type="Proteomes" id="UP000663193">
    <property type="component" value="Chromosome 2"/>
</dbReference>
<protein>
    <submittedName>
        <fullName evidence="1">Uncharacterized protein</fullName>
    </submittedName>
</protein>
<proteinExistence type="predicted"/>
<reference evidence="2" key="1">
    <citation type="journal article" date="2021" name="BMC Genomics">
        <title>Chromosome-level genome assembly and manually-curated proteome of model necrotroph Parastagonospora nodorum Sn15 reveals a genome-wide trove of candidate effector homologs, and redundancy of virulence-related functions within an accessory chromosome.</title>
        <authorList>
            <person name="Bertazzoni S."/>
            <person name="Jones D.A.B."/>
            <person name="Phan H.T."/>
            <person name="Tan K.-C."/>
            <person name="Hane J.K."/>
        </authorList>
    </citation>
    <scope>NUCLEOTIDE SEQUENCE [LARGE SCALE GENOMIC DNA]</scope>
    <source>
        <strain evidence="2">SN15 / ATCC MYA-4574 / FGSC 10173)</strain>
    </source>
</reference>
<sequence length="70" mass="7886">MISTARISASHYHVTHSPHITFHAPLGDVSVVTSIPQRVTNPLPSSDKLHLQSLFRLADDQRATRRRGFR</sequence>
<dbReference type="VEuPathDB" id="FungiDB:JI435_402720"/>
<evidence type="ECO:0000313" key="2">
    <source>
        <dbReference type="Proteomes" id="UP000663193"/>
    </source>
</evidence>
<keyword evidence="2" id="KW-1185">Reference proteome</keyword>
<dbReference type="AlphaFoldDB" id="A0A7U2ETK6"/>
<name>A0A7U2ETK6_PHANO</name>